<evidence type="ECO:0000313" key="2">
    <source>
        <dbReference type="EMBL" id="EJT72617.1"/>
    </source>
</evidence>
<dbReference type="GeneID" id="20349935"/>
<dbReference type="Proteomes" id="UP000006039">
    <property type="component" value="Unassembled WGS sequence"/>
</dbReference>
<feature type="compositionally biased region" description="Polar residues" evidence="1">
    <location>
        <begin position="74"/>
        <end position="85"/>
    </location>
</feature>
<evidence type="ECO:0000256" key="1">
    <source>
        <dbReference type="SAM" id="MobiDB-lite"/>
    </source>
</evidence>
<proteinExistence type="predicted"/>
<dbReference type="VEuPathDB" id="FungiDB:GGTG_09477"/>
<reference evidence="2" key="2">
    <citation type="submission" date="2010-07" db="EMBL/GenBank/DDBJ databases">
        <authorList>
            <consortium name="The Broad Institute Genome Sequencing Platform"/>
            <consortium name="Broad Institute Genome Sequencing Center for Infectious Disease"/>
            <person name="Ma L.-J."/>
            <person name="Dead R."/>
            <person name="Young S."/>
            <person name="Zeng Q."/>
            <person name="Koehrsen M."/>
            <person name="Alvarado L."/>
            <person name="Berlin A."/>
            <person name="Chapman S.B."/>
            <person name="Chen Z."/>
            <person name="Freedman E."/>
            <person name="Gellesch M."/>
            <person name="Goldberg J."/>
            <person name="Griggs A."/>
            <person name="Gujja S."/>
            <person name="Heilman E.R."/>
            <person name="Heiman D."/>
            <person name="Hepburn T."/>
            <person name="Howarth C."/>
            <person name="Jen D."/>
            <person name="Larson L."/>
            <person name="Mehta T."/>
            <person name="Neiman D."/>
            <person name="Pearson M."/>
            <person name="Roberts A."/>
            <person name="Saif S."/>
            <person name="Shea T."/>
            <person name="Shenoy N."/>
            <person name="Sisk P."/>
            <person name="Stolte C."/>
            <person name="Sykes S."/>
            <person name="Walk T."/>
            <person name="White J."/>
            <person name="Yandava C."/>
            <person name="Haas B."/>
            <person name="Nusbaum C."/>
            <person name="Birren B."/>
        </authorList>
    </citation>
    <scope>NUCLEOTIDE SEQUENCE</scope>
    <source>
        <strain evidence="2">R3-111a-1</strain>
    </source>
</reference>
<gene>
    <name evidence="3" type="primary">20349935</name>
    <name evidence="2" type="ORF">GGTG_09477</name>
</gene>
<reference evidence="3" key="4">
    <citation type="journal article" date="2015" name="G3 (Bethesda)">
        <title>Genome sequences of three phytopathogenic species of the Magnaporthaceae family of fungi.</title>
        <authorList>
            <person name="Okagaki L.H."/>
            <person name="Nunes C.C."/>
            <person name="Sailsbery J."/>
            <person name="Clay B."/>
            <person name="Brown D."/>
            <person name="John T."/>
            <person name="Oh Y."/>
            <person name="Young N."/>
            <person name="Fitzgerald M."/>
            <person name="Haas B.J."/>
            <person name="Zeng Q."/>
            <person name="Young S."/>
            <person name="Adiconis X."/>
            <person name="Fan L."/>
            <person name="Levin J.Z."/>
            <person name="Mitchell T.K."/>
            <person name="Okubara P.A."/>
            <person name="Farman M.L."/>
            <person name="Kohn L.M."/>
            <person name="Birren B."/>
            <person name="Ma L.-J."/>
            <person name="Dean R.A."/>
        </authorList>
    </citation>
    <scope>NUCLEOTIDE SEQUENCE</scope>
    <source>
        <strain evidence="3">R3-111a-1</strain>
    </source>
</reference>
<dbReference type="AlphaFoldDB" id="J3P7I6"/>
<keyword evidence="4" id="KW-1185">Reference proteome</keyword>
<reference evidence="4" key="1">
    <citation type="submission" date="2010-07" db="EMBL/GenBank/DDBJ databases">
        <title>The genome sequence of Gaeumannomyces graminis var. tritici strain R3-111a-1.</title>
        <authorList>
            <consortium name="The Broad Institute Genome Sequencing Platform"/>
            <person name="Ma L.-J."/>
            <person name="Dead R."/>
            <person name="Young S."/>
            <person name="Zeng Q."/>
            <person name="Koehrsen M."/>
            <person name="Alvarado L."/>
            <person name="Berlin A."/>
            <person name="Chapman S.B."/>
            <person name="Chen Z."/>
            <person name="Freedman E."/>
            <person name="Gellesch M."/>
            <person name="Goldberg J."/>
            <person name="Griggs A."/>
            <person name="Gujja S."/>
            <person name="Heilman E.R."/>
            <person name="Heiman D."/>
            <person name="Hepburn T."/>
            <person name="Howarth C."/>
            <person name="Jen D."/>
            <person name="Larson L."/>
            <person name="Mehta T."/>
            <person name="Neiman D."/>
            <person name="Pearson M."/>
            <person name="Roberts A."/>
            <person name="Saif S."/>
            <person name="Shea T."/>
            <person name="Shenoy N."/>
            <person name="Sisk P."/>
            <person name="Stolte C."/>
            <person name="Sykes S."/>
            <person name="Walk T."/>
            <person name="White J."/>
            <person name="Yandava C."/>
            <person name="Haas B."/>
            <person name="Nusbaum C."/>
            <person name="Birren B."/>
        </authorList>
    </citation>
    <scope>NUCLEOTIDE SEQUENCE [LARGE SCALE GENOMIC DNA]</scope>
    <source>
        <strain evidence="4">R3-111a-1</strain>
    </source>
</reference>
<reference evidence="2" key="3">
    <citation type="submission" date="2010-09" db="EMBL/GenBank/DDBJ databases">
        <title>Annotation of Gaeumannomyces graminis var. tritici R3-111a-1.</title>
        <authorList>
            <consortium name="The Broad Institute Genome Sequencing Platform"/>
            <person name="Ma L.-J."/>
            <person name="Dead R."/>
            <person name="Young S.K."/>
            <person name="Zeng Q."/>
            <person name="Gargeya S."/>
            <person name="Fitzgerald M."/>
            <person name="Haas B."/>
            <person name="Abouelleil A."/>
            <person name="Alvarado L."/>
            <person name="Arachchi H.M."/>
            <person name="Berlin A."/>
            <person name="Brown A."/>
            <person name="Chapman S.B."/>
            <person name="Chen Z."/>
            <person name="Dunbar C."/>
            <person name="Freedman E."/>
            <person name="Gearin G."/>
            <person name="Gellesch M."/>
            <person name="Goldberg J."/>
            <person name="Griggs A."/>
            <person name="Gujja S."/>
            <person name="Heiman D."/>
            <person name="Howarth C."/>
            <person name="Larson L."/>
            <person name="Lui A."/>
            <person name="MacDonald P.J.P."/>
            <person name="Mehta T."/>
            <person name="Montmayeur A."/>
            <person name="Murphy C."/>
            <person name="Neiman D."/>
            <person name="Pearson M."/>
            <person name="Priest M."/>
            <person name="Roberts A."/>
            <person name="Saif S."/>
            <person name="Shea T."/>
            <person name="Shenoy N."/>
            <person name="Sisk P."/>
            <person name="Stolte C."/>
            <person name="Sykes S."/>
            <person name="Yandava C."/>
            <person name="Wortman J."/>
            <person name="Nusbaum C."/>
            <person name="Birren B."/>
        </authorList>
    </citation>
    <scope>NUCLEOTIDE SEQUENCE</scope>
    <source>
        <strain evidence="2">R3-111a-1</strain>
    </source>
</reference>
<feature type="region of interest" description="Disordered" evidence="1">
    <location>
        <begin position="44"/>
        <end position="85"/>
    </location>
</feature>
<organism evidence="2">
    <name type="scientific">Gaeumannomyces tritici (strain R3-111a-1)</name>
    <name type="common">Wheat and barley take-all root rot fungus</name>
    <name type="synonym">Gaeumannomyces graminis var. tritici</name>
    <dbReference type="NCBI Taxonomy" id="644352"/>
    <lineage>
        <taxon>Eukaryota</taxon>
        <taxon>Fungi</taxon>
        <taxon>Dikarya</taxon>
        <taxon>Ascomycota</taxon>
        <taxon>Pezizomycotina</taxon>
        <taxon>Sordariomycetes</taxon>
        <taxon>Sordariomycetidae</taxon>
        <taxon>Magnaporthales</taxon>
        <taxon>Magnaporthaceae</taxon>
        <taxon>Gaeumannomyces</taxon>
    </lineage>
</organism>
<reference evidence="3" key="5">
    <citation type="submission" date="2018-04" db="UniProtKB">
        <authorList>
            <consortium name="EnsemblFungi"/>
        </authorList>
    </citation>
    <scope>IDENTIFICATION</scope>
    <source>
        <strain evidence="3">R3-111a-1</strain>
    </source>
</reference>
<evidence type="ECO:0000313" key="3">
    <source>
        <dbReference type="EnsemblFungi" id="EJT72617"/>
    </source>
</evidence>
<name>J3P7I6_GAET3</name>
<protein>
    <submittedName>
        <fullName evidence="2 3">Uncharacterized protein</fullName>
    </submittedName>
</protein>
<dbReference type="HOGENOM" id="CLU_2512768_0_0_1"/>
<dbReference type="RefSeq" id="XP_009225591.1">
    <property type="nucleotide sequence ID" value="XM_009227327.1"/>
</dbReference>
<dbReference type="EnsemblFungi" id="EJT72617">
    <property type="protein sequence ID" value="EJT72617"/>
    <property type="gene ID" value="GGTG_09477"/>
</dbReference>
<accession>J3P7I6</accession>
<feature type="compositionally biased region" description="Basic and acidic residues" evidence="1">
    <location>
        <begin position="45"/>
        <end position="62"/>
    </location>
</feature>
<dbReference type="EMBL" id="GL385399">
    <property type="protein sequence ID" value="EJT72617.1"/>
    <property type="molecule type" value="Genomic_DNA"/>
</dbReference>
<evidence type="ECO:0000313" key="4">
    <source>
        <dbReference type="Proteomes" id="UP000006039"/>
    </source>
</evidence>
<sequence length="85" mass="9500">MGRGQHEPTALSGPITQAALSLPCWVNLKLFCCRVWFQEMGLDESIEKQPREQEKERREEGGKGTGSWGPVKTVRSSSHTAESKK</sequence>